<sequence>MDYHHLDTLRRHHPAWRLLAADSAPLVLGFLHRAFVEPNCRARAQGELTNALEDYLHGLREELGEAVYPRSAAEYLNDWAADERGWLRKFYPPNTDEPHFDLTPATETALGWLDELQERQFVGAESRLMTVFDLLRQVVQGAETDPEARIEALERRRAEIDAEIAAIRDGQLALLDETQIKERFYQVERTARGLLSDFRQVEQNFRELDRQVRERITTWGGSKGALLGEVFGEADAIADSDQGKSFRAFWGFLMSPARQEELTDLLERVLELEPVQTLGPDRRLARIHHDWLDAGEETQRTVSRLSAQLRKFLDDQAWLENRRIMDLIQGVEQHALAVRDHPPGGSDRPARPDLRRAAGPARRAQAGHRRQWRGSPGAAQGGDRPQERGEGAAQRQCPHLQRAGPRPGAAAG</sequence>
<evidence type="ECO:0000256" key="1">
    <source>
        <dbReference type="SAM" id="MobiDB-lite"/>
    </source>
</evidence>
<dbReference type="eggNOG" id="COG4942">
    <property type="taxonomic scope" value="Bacteria"/>
</dbReference>
<evidence type="ECO:0008006" key="4">
    <source>
        <dbReference type="Google" id="ProtNLM"/>
    </source>
</evidence>
<dbReference type="InterPro" id="IPR021804">
    <property type="entry name" value="DUF3375"/>
</dbReference>
<dbReference type="HOGENOM" id="CLU_757963_0_0_6"/>
<name>A1WV11_HALHL</name>
<dbReference type="KEGG" id="hha:Hhal_0742"/>
<dbReference type="Pfam" id="PF11855">
    <property type="entry name" value="DUF3375"/>
    <property type="match status" value="1"/>
</dbReference>
<organism evidence="2 3">
    <name type="scientific">Halorhodospira halophila (strain DSM 244 / SL1)</name>
    <name type="common">Ectothiorhodospira halophila (strain DSM 244 / SL1)</name>
    <dbReference type="NCBI Taxonomy" id="349124"/>
    <lineage>
        <taxon>Bacteria</taxon>
        <taxon>Pseudomonadati</taxon>
        <taxon>Pseudomonadota</taxon>
        <taxon>Gammaproteobacteria</taxon>
        <taxon>Chromatiales</taxon>
        <taxon>Ectothiorhodospiraceae</taxon>
        <taxon>Halorhodospira</taxon>
    </lineage>
</organism>
<reference evidence="3" key="1">
    <citation type="submission" date="2006-12" db="EMBL/GenBank/DDBJ databases">
        <title>Complete sequence of Halorhodospira halophila SL1.</title>
        <authorList>
            <consortium name="US DOE Joint Genome Institute"/>
            <person name="Copeland A."/>
            <person name="Lucas S."/>
            <person name="Lapidus A."/>
            <person name="Barry K."/>
            <person name="Detter J.C."/>
            <person name="Glavina del Rio T."/>
            <person name="Hammon N."/>
            <person name="Israni S."/>
            <person name="Dalin E."/>
            <person name="Tice H."/>
            <person name="Pitluck S."/>
            <person name="Saunders E."/>
            <person name="Brettin T."/>
            <person name="Bruce D."/>
            <person name="Han C."/>
            <person name="Tapia R."/>
            <person name="Schmutz J."/>
            <person name="Larimer F."/>
            <person name="Land M."/>
            <person name="Hauser L."/>
            <person name="Kyrpides N."/>
            <person name="Mikhailova N."/>
            <person name="Hoff W."/>
            <person name="Richardson P."/>
        </authorList>
    </citation>
    <scope>NUCLEOTIDE SEQUENCE [LARGE SCALE GENOMIC DNA]</scope>
    <source>
        <strain evidence="3">DSM 244 / SL1</strain>
    </source>
</reference>
<dbReference type="EMBL" id="CP000544">
    <property type="protein sequence ID" value="ABM61523.1"/>
    <property type="molecule type" value="Genomic_DNA"/>
</dbReference>
<dbReference type="OrthoDB" id="138803at2"/>
<proteinExistence type="predicted"/>
<feature type="region of interest" description="Disordered" evidence="1">
    <location>
        <begin position="337"/>
        <end position="412"/>
    </location>
</feature>
<dbReference type="RefSeq" id="WP_011813546.1">
    <property type="nucleotide sequence ID" value="NC_008789.1"/>
</dbReference>
<feature type="compositionally biased region" description="Low complexity" evidence="1">
    <location>
        <begin position="402"/>
        <end position="412"/>
    </location>
</feature>
<dbReference type="Proteomes" id="UP000000647">
    <property type="component" value="Chromosome"/>
</dbReference>
<feature type="compositionally biased region" description="Basic and acidic residues" evidence="1">
    <location>
        <begin position="337"/>
        <end position="356"/>
    </location>
</feature>
<protein>
    <recommendedName>
        <fullName evidence="4">DUF3375 domain-containing protein</fullName>
    </recommendedName>
</protein>
<accession>A1WV11</accession>
<dbReference type="STRING" id="349124.Hhal_0742"/>
<evidence type="ECO:0000313" key="3">
    <source>
        <dbReference type="Proteomes" id="UP000000647"/>
    </source>
</evidence>
<reference evidence="2 3" key="2">
    <citation type="journal article" date="2013" name="Stand. Genomic Sci.">
        <title>Complete genome sequence of Halorhodospira halophila SL1.</title>
        <authorList>
            <person name="Challacombe J.F."/>
            <person name="Majid S."/>
            <person name="Deole R."/>
            <person name="Brettin T.S."/>
            <person name="Bruce D."/>
            <person name="Delano S.F."/>
            <person name="Detter J.C."/>
            <person name="Gleasner C.D."/>
            <person name="Han C.S."/>
            <person name="Misra M."/>
            <person name="Reitenga K.G."/>
            <person name="Mikhailova N."/>
            <person name="Woyke T."/>
            <person name="Pitluck S."/>
            <person name="Nolan M."/>
            <person name="Land M.L."/>
            <person name="Saunders E."/>
            <person name="Tapia R."/>
            <person name="Lapidus A."/>
            <person name="Ivanova N."/>
            <person name="Hoff W.D."/>
        </authorList>
    </citation>
    <scope>NUCLEOTIDE SEQUENCE [LARGE SCALE GENOMIC DNA]</scope>
    <source>
        <strain evidence="3">DSM 244 / SL1</strain>
    </source>
</reference>
<keyword evidence="3" id="KW-1185">Reference proteome</keyword>
<evidence type="ECO:0000313" key="2">
    <source>
        <dbReference type="EMBL" id="ABM61523.1"/>
    </source>
</evidence>
<dbReference type="AlphaFoldDB" id="A1WV11"/>
<gene>
    <name evidence="2" type="ordered locus">Hhal_0742</name>
</gene>